<dbReference type="AlphaFoldDB" id="A0A348G0Z5"/>
<dbReference type="InterPro" id="IPR011049">
    <property type="entry name" value="Serralysin-like_metalloprot_C"/>
</dbReference>
<dbReference type="PROSITE" id="PS00330">
    <property type="entry name" value="HEMOLYSIN_CALCIUM"/>
    <property type="match status" value="3"/>
</dbReference>
<dbReference type="Gene3D" id="2.150.10.10">
    <property type="entry name" value="Serralysin-like metalloprotease, C-terminal"/>
    <property type="match status" value="2"/>
</dbReference>
<gene>
    <name evidence="3" type="ORF">BLTE_19130</name>
</gene>
<feature type="region of interest" description="Disordered" evidence="1">
    <location>
        <begin position="232"/>
        <end position="257"/>
    </location>
</feature>
<dbReference type="InterPro" id="IPR013783">
    <property type="entry name" value="Ig-like_fold"/>
</dbReference>
<dbReference type="CDD" id="cd05379">
    <property type="entry name" value="CAP_bacterial"/>
    <property type="match status" value="1"/>
</dbReference>
<evidence type="ECO:0000313" key="4">
    <source>
        <dbReference type="Proteomes" id="UP000266934"/>
    </source>
</evidence>
<dbReference type="SUPFAM" id="SSF55797">
    <property type="entry name" value="PR-1-like"/>
    <property type="match status" value="1"/>
</dbReference>
<dbReference type="RefSeq" id="WP_126399741.1">
    <property type="nucleotide sequence ID" value="NZ_AP018907.1"/>
</dbReference>
<evidence type="ECO:0000313" key="3">
    <source>
        <dbReference type="EMBL" id="BBF93228.1"/>
    </source>
</evidence>
<dbReference type="PRINTS" id="PR00313">
    <property type="entry name" value="CABNDNGRPT"/>
</dbReference>
<evidence type="ECO:0000259" key="2">
    <source>
        <dbReference type="Pfam" id="PF00188"/>
    </source>
</evidence>
<dbReference type="PANTHER" id="PTHR31157:SF1">
    <property type="entry name" value="SCP DOMAIN-CONTAINING PROTEIN"/>
    <property type="match status" value="1"/>
</dbReference>
<proteinExistence type="predicted"/>
<dbReference type="KEGG" id="blag:BLTE_19130"/>
<protein>
    <recommendedName>
        <fullName evidence="2">SCP domain-containing protein</fullName>
    </recommendedName>
</protein>
<dbReference type="PANTHER" id="PTHR31157">
    <property type="entry name" value="SCP DOMAIN-CONTAINING PROTEIN"/>
    <property type="match status" value="1"/>
</dbReference>
<dbReference type="Pfam" id="PF00353">
    <property type="entry name" value="HemolysinCabind"/>
    <property type="match status" value="1"/>
</dbReference>
<dbReference type="InterPro" id="IPR035940">
    <property type="entry name" value="CAP_sf"/>
</dbReference>
<dbReference type="Proteomes" id="UP000266934">
    <property type="component" value="Chromosome"/>
</dbReference>
<dbReference type="OrthoDB" id="419320at2"/>
<dbReference type="GO" id="GO:0030246">
    <property type="term" value="F:carbohydrate binding"/>
    <property type="evidence" value="ECO:0007669"/>
    <property type="project" value="InterPro"/>
</dbReference>
<organism evidence="3 4">
    <name type="scientific">Blastochloris tepida</name>
    <dbReference type="NCBI Taxonomy" id="2233851"/>
    <lineage>
        <taxon>Bacteria</taxon>
        <taxon>Pseudomonadati</taxon>
        <taxon>Pseudomonadota</taxon>
        <taxon>Alphaproteobacteria</taxon>
        <taxon>Hyphomicrobiales</taxon>
        <taxon>Blastochloridaceae</taxon>
        <taxon>Blastochloris</taxon>
    </lineage>
</organism>
<dbReference type="InterPro" id="IPR014044">
    <property type="entry name" value="CAP_dom"/>
</dbReference>
<reference evidence="3 4" key="1">
    <citation type="submission" date="2018-08" db="EMBL/GenBank/DDBJ databases">
        <title>Complete genome sequencing of Blastochloris tepida GI.</title>
        <authorList>
            <person name="Tsukatani Y."/>
            <person name="Mori H."/>
        </authorList>
    </citation>
    <scope>NUCLEOTIDE SEQUENCE [LARGE SCALE GENOMIC DNA]</scope>
    <source>
        <strain evidence="3 4">GI</strain>
    </source>
</reference>
<name>A0A348G0Z5_9HYPH</name>
<feature type="domain" description="SCP" evidence="2">
    <location>
        <begin position="12"/>
        <end position="136"/>
    </location>
</feature>
<dbReference type="InterPro" id="IPR013784">
    <property type="entry name" value="Carb-bd-like_fold"/>
</dbReference>
<keyword evidence="4" id="KW-1185">Reference proteome</keyword>
<sequence>MTQPSAEEQYLLELINAERAKVGAQPLAFDGDLNEAAESHSAWMIATDTFSHTGSGGSTAGQRMSAAGYAFTGSWAWGENIAWATTRSPAGYQDEVQLLHTNLMNSSGHRANILNDTYREVGLGIEIGDYGGRQSMFVTEDFAKSGTSTFLTGVAFDDKDGDKFYDPGEGLGAITVTAISSTGTKYTTTTMDAGGYDMVLPTGTYTVTFSGAGIATTTMQATVGSKNVKLDLIDPATTGSGGGTGTPTPEPTPTPTPQPAAIVGTSGNNTLNGTAAADQIQGLAGNDRLYGKDGNDRLEGGTGDDSLWGGAGADTLLGGDGRDVLYGEAGLDILTGGAGADRFVFNTALGSGNVDTITDFSVVDDTIVLENAIFTALRSTGTLSSSAFYAGTAAHDSTDRIIYNPNTGALIYDADGTGSAAGVQVAQLTTGLALQSSDFAVI</sequence>
<dbReference type="InterPro" id="IPR001343">
    <property type="entry name" value="Hemolysn_Ca-bd"/>
</dbReference>
<dbReference type="SUPFAM" id="SSF49452">
    <property type="entry name" value="Starch-binding domain-like"/>
    <property type="match status" value="1"/>
</dbReference>
<dbReference type="Pfam" id="PF00188">
    <property type="entry name" value="CAP"/>
    <property type="match status" value="1"/>
</dbReference>
<dbReference type="SUPFAM" id="SSF51120">
    <property type="entry name" value="beta-Roll"/>
    <property type="match status" value="1"/>
</dbReference>
<dbReference type="Gene3D" id="2.60.40.10">
    <property type="entry name" value="Immunoglobulins"/>
    <property type="match status" value="1"/>
</dbReference>
<dbReference type="Gene3D" id="3.40.33.10">
    <property type="entry name" value="CAP"/>
    <property type="match status" value="1"/>
</dbReference>
<dbReference type="EMBL" id="AP018907">
    <property type="protein sequence ID" value="BBF93228.1"/>
    <property type="molecule type" value="Genomic_DNA"/>
</dbReference>
<feature type="compositionally biased region" description="Pro residues" evidence="1">
    <location>
        <begin position="248"/>
        <end position="257"/>
    </location>
</feature>
<dbReference type="InterPro" id="IPR018511">
    <property type="entry name" value="Hemolysin-typ_Ca-bd_CS"/>
</dbReference>
<evidence type="ECO:0000256" key="1">
    <source>
        <dbReference type="SAM" id="MobiDB-lite"/>
    </source>
</evidence>
<accession>A0A348G0Z5</accession>
<dbReference type="GO" id="GO:0005509">
    <property type="term" value="F:calcium ion binding"/>
    <property type="evidence" value="ECO:0007669"/>
    <property type="project" value="InterPro"/>
</dbReference>